<proteinExistence type="predicted"/>
<evidence type="ECO:0000313" key="2">
    <source>
        <dbReference type="EMBL" id="PKF68291.1"/>
    </source>
</evidence>
<dbReference type="RefSeq" id="WP_101173954.1">
    <property type="nucleotide sequence ID" value="NZ_JAKRKB010000019.1"/>
</dbReference>
<dbReference type="InterPro" id="IPR013321">
    <property type="entry name" value="Arc_rbn_hlx_hlx"/>
</dbReference>
<reference evidence="2 3" key="1">
    <citation type="submission" date="2017-12" db="EMBL/GenBank/DDBJ databases">
        <title>Corynebacterium mastitidis 16-1433 Genome.</title>
        <authorList>
            <person name="Gulvik C.A."/>
        </authorList>
    </citation>
    <scope>NUCLEOTIDE SEQUENCE [LARGE SCALE GENOMIC DNA]</scope>
    <source>
        <strain evidence="2 3">16-1433</strain>
    </source>
</reference>
<name>A0A2N0X6H1_9CORY</name>
<sequence length="77" mass="8690">MSAVISLCVDEEQKARLDALARSTGRPVAFYLREAVDRYLDEQEYLDTLRAEAEAVRRGDLRTISLEQLEVECGLGD</sequence>
<dbReference type="SUPFAM" id="SSF47598">
    <property type="entry name" value="Ribbon-helix-helix"/>
    <property type="match status" value="1"/>
</dbReference>
<comment type="caution">
    <text evidence="2">The sequence shown here is derived from an EMBL/GenBank/DDBJ whole genome shotgun (WGS) entry which is preliminary data.</text>
</comment>
<keyword evidence="2" id="KW-0413">Isomerase</keyword>
<dbReference type="InterPro" id="IPR010985">
    <property type="entry name" value="Ribbon_hlx_hlx"/>
</dbReference>
<dbReference type="CDD" id="cd22233">
    <property type="entry name" value="RHH_CopAso-like"/>
    <property type="match status" value="1"/>
</dbReference>
<feature type="domain" description="Ribbon-helix-helix protein CopG" evidence="1">
    <location>
        <begin position="4"/>
        <end position="42"/>
    </location>
</feature>
<dbReference type="STRING" id="1121365.GCA_000375365_01066"/>
<dbReference type="Gene3D" id="1.10.1220.10">
    <property type="entry name" value="Met repressor-like"/>
    <property type="match status" value="1"/>
</dbReference>
<organism evidence="2 3">
    <name type="scientific">Corynebacterium mastitidis</name>
    <dbReference type="NCBI Taxonomy" id="161890"/>
    <lineage>
        <taxon>Bacteria</taxon>
        <taxon>Bacillati</taxon>
        <taxon>Actinomycetota</taxon>
        <taxon>Actinomycetes</taxon>
        <taxon>Mycobacteriales</taxon>
        <taxon>Corynebacteriaceae</taxon>
        <taxon>Corynebacterium</taxon>
    </lineage>
</organism>
<dbReference type="Proteomes" id="UP000233249">
    <property type="component" value="Unassembled WGS sequence"/>
</dbReference>
<dbReference type="InterPro" id="IPR002145">
    <property type="entry name" value="CopG"/>
</dbReference>
<dbReference type="GO" id="GO:0016853">
    <property type="term" value="F:isomerase activity"/>
    <property type="evidence" value="ECO:0007669"/>
    <property type="project" value="UniProtKB-KW"/>
</dbReference>
<dbReference type="OrthoDB" id="9812023at2"/>
<evidence type="ECO:0000259" key="1">
    <source>
        <dbReference type="Pfam" id="PF01402"/>
    </source>
</evidence>
<dbReference type="Pfam" id="PF01402">
    <property type="entry name" value="RHH_1"/>
    <property type="match status" value="1"/>
</dbReference>
<accession>A0A2N0X6H1</accession>
<dbReference type="EMBL" id="PJAF01000022">
    <property type="protein sequence ID" value="PKF68291.1"/>
    <property type="molecule type" value="Genomic_DNA"/>
</dbReference>
<dbReference type="GO" id="GO:0006355">
    <property type="term" value="P:regulation of DNA-templated transcription"/>
    <property type="evidence" value="ECO:0007669"/>
    <property type="project" value="InterPro"/>
</dbReference>
<gene>
    <name evidence="2" type="ORF">CXB45_07955</name>
</gene>
<protein>
    <submittedName>
        <fullName evidence="2">Peptidylprolyl isomerase</fullName>
    </submittedName>
</protein>
<evidence type="ECO:0000313" key="3">
    <source>
        <dbReference type="Proteomes" id="UP000233249"/>
    </source>
</evidence>
<dbReference type="AlphaFoldDB" id="A0A2N0X6H1"/>